<dbReference type="EMBL" id="JAMWMR010000035">
    <property type="protein sequence ID" value="MCN9244405.1"/>
    <property type="molecule type" value="Genomic_DNA"/>
</dbReference>
<dbReference type="PROSITE" id="PS51349">
    <property type="entry name" value="FMN_HYDROXY_ACID_DH_2"/>
    <property type="match status" value="1"/>
</dbReference>
<dbReference type="InterPro" id="IPR015421">
    <property type="entry name" value="PyrdxlP-dep_Trfase_major"/>
</dbReference>
<evidence type="ECO:0000256" key="6">
    <source>
        <dbReference type="SAM" id="MobiDB-lite"/>
    </source>
</evidence>
<dbReference type="PANTHER" id="PTHR10578:SF107">
    <property type="entry name" value="2-HYDROXYACID OXIDASE 1"/>
    <property type="match status" value="1"/>
</dbReference>
<feature type="domain" description="FMN hydroxy acid dehydrogenase" evidence="7">
    <location>
        <begin position="5"/>
        <end position="358"/>
    </location>
</feature>
<dbReference type="Pfam" id="PF01070">
    <property type="entry name" value="FMN_dh"/>
    <property type="match status" value="1"/>
</dbReference>
<comment type="similarity">
    <text evidence="5">Belongs to the FMN-dependent alpha-hydroxy acid dehydrogenase family.</text>
</comment>
<sequence>MTGVDAPRGLHTLADYAVRASVALPRATWDFLEGGAGEERTLAANTDAFDRTRLLPRVLSGVGRPDTATRILGRTWAAPLAIAPVAYHTMAHPSGEVATARAAGRAGLPFVVSTFAGRTFEDIAEAADAPLWLQVYCFRDRAVTRELVERAERAGFEALVLTVDAPRLGRRLRDLRNGFRLPEGVTPANLPGDGFASPADHARTAFDDTLDWSVIDWLRSISSLPVLVKGVLTAADAHRALAAGADAVVVSNHGGRQLDGVPATLDVLPKVVAAVAGNCPVLLDGGVRRGRDVLSALALGADAVLLGRPVLHGLAVGQEDGVGEVLGMVVEELAEAMTFTGTATVAEAGPHLVATPTDSHRPAPHPTNPHRPAPPHPAGATHTTHASQAPHATLSPSAPVVRSGSGDVALSKEELHGSVRDPVLDTMTFLNDITHRYPDAISFAPGRPYDGFFEAEHVFAYLRRYLDHLEAGGASPEQIRSALFQYGPTSGQIRELIADSLRKDEGIDVAPESIVVTVGCQEAMLLAVRALMSGPEDALLASSPCYVGITGAARLLDVEVTPVEEGRDGFDCATLEATLLAERARGRRPRAFYVVPDHSNPSGTTMPLSARRELLDLADCHDLLILEDTPYRMVSPGTQLPTLKSLDRHRRVVHLGSYSKTLFPGARVGFVIADQTVTDAQGRTGLLADELTKIKSMVTVNTSPVSQAVVAGMLLTANGRTSRFNTRTAAHYGEAMRVTLEALDRCFPESDRAALGIRWNEPSGGFFLSVDVPFRADDSALIRSAEEFGVIWTPMSYFYPQGGGDFGLRLSVSYLTRQKITDGIERLARFVKAQTG</sequence>
<reference evidence="8 9" key="1">
    <citation type="submission" date="2022-05" db="EMBL/GenBank/DDBJ databases">
        <title>Streptomyces sp. nov. RY43-2 isolated from soil of a peat swamp forest.</title>
        <authorList>
            <person name="Kanchanasin P."/>
            <person name="Tanasupawat S."/>
            <person name="Phongsopitanun W."/>
        </authorList>
    </citation>
    <scope>NUCLEOTIDE SEQUENCE [LARGE SCALE GENOMIC DNA]</scope>
    <source>
        <strain evidence="8 9">RY43-2</strain>
    </source>
</reference>
<dbReference type="InterPro" id="IPR012133">
    <property type="entry name" value="Alpha-hydoxy_acid_DH_FMN"/>
</dbReference>
<keyword evidence="3" id="KW-0288">FMN</keyword>
<dbReference type="SUPFAM" id="SSF53383">
    <property type="entry name" value="PLP-dependent transferases"/>
    <property type="match status" value="1"/>
</dbReference>
<protein>
    <submittedName>
        <fullName evidence="8">Aminotransferase class I/II-fold pyridoxal phosphate-dependent enzyme</fullName>
    </submittedName>
</protein>
<keyword evidence="8" id="KW-0808">Transferase</keyword>
<evidence type="ECO:0000256" key="2">
    <source>
        <dbReference type="ARBA" id="ARBA00022630"/>
    </source>
</evidence>
<evidence type="ECO:0000256" key="5">
    <source>
        <dbReference type="ARBA" id="ARBA00024042"/>
    </source>
</evidence>
<feature type="compositionally biased region" description="Pro residues" evidence="6">
    <location>
        <begin position="364"/>
        <end position="377"/>
    </location>
</feature>
<dbReference type="Gene3D" id="3.90.1150.10">
    <property type="entry name" value="Aspartate Aminotransferase, domain 1"/>
    <property type="match status" value="1"/>
</dbReference>
<keyword evidence="9" id="KW-1185">Reference proteome</keyword>
<keyword evidence="2" id="KW-0285">Flavoprotein</keyword>
<dbReference type="PANTHER" id="PTHR10578">
    <property type="entry name" value="S -2-HYDROXY-ACID OXIDASE-RELATED"/>
    <property type="match status" value="1"/>
</dbReference>
<comment type="caution">
    <text evidence="8">The sequence shown here is derived from an EMBL/GenBank/DDBJ whole genome shotgun (WGS) entry which is preliminary data.</text>
</comment>
<comment type="cofactor">
    <cofactor evidence="1">
        <name>FMN</name>
        <dbReference type="ChEBI" id="CHEBI:58210"/>
    </cofactor>
</comment>
<dbReference type="InterPro" id="IPR004839">
    <property type="entry name" value="Aminotransferase_I/II_large"/>
</dbReference>
<keyword evidence="8" id="KW-0032">Aminotransferase</keyword>
<evidence type="ECO:0000313" key="8">
    <source>
        <dbReference type="EMBL" id="MCN9244405.1"/>
    </source>
</evidence>
<dbReference type="InterPro" id="IPR000262">
    <property type="entry name" value="FMN-dep_DH"/>
</dbReference>
<accession>A0ABT0ZLE4</accession>
<feature type="region of interest" description="Disordered" evidence="6">
    <location>
        <begin position="353"/>
        <end position="407"/>
    </location>
</feature>
<proteinExistence type="inferred from homology"/>
<evidence type="ECO:0000256" key="4">
    <source>
        <dbReference type="ARBA" id="ARBA00023002"/>
    </source>
</evidence>
<dbReference type="CDD" id="cd00609">
    <property type="entry name" value="AAT_like"/>
    <property type="match status" value="1"/>
</dbReference>
<gene>
    <name evidence="8" type="ORF">NGF19_27100</name>
</gene>
<dbReference type="InterPro" id="IPR008259">
    <property type="entry name" value="FMN_hydac_DH_AS"/>
</dbReference>
<dbReference type="PROSITE" id="PS00557">
    <property type="entry name" value="FMN_HYDROXY_ACID_DH_1"/>
    <property type="match status" value="1"/>
</dbReference>
<dbReference type="RefSeq" id="WP_252428192.1">
    <property type="nucleotide sequence ID" value="NZ_JAMWMR010000035.1"/>
</dbReference>
<evidence type="ECO:0000256" key="3">
    <source>
        <dbReference type="ARBA" id="ARBA00022643"/>
    </source>
</evidence>
<evidence type="ECO:0000259" key="7">
    <source>
        <dbReference type="PROSITE" id="PS51349"/>
    </source>
</evidence>
<evidence type="ECO:0000313" key="9">
    <source>
        <dbReference type="Proteomes" id="UP001523219"/>
    </source>
</evidence>
<dbReference type="InterPro" id="IPR015422">
    <property type="entry name" value="PyrdxlP-dep_Trfase_small"/>
</dbReference>
<dbReference type="CDD" id="cd02809">
    <property type="entry name" value="alpha_hydroxyacid_oxid_FMN"/>
    <property type="match status" value="1"/>
</dbReference>
<dbReference type="Gene3D" id="3.20.20.70">
    <property type="entry name" value="Aldolase class I"/>
    <property type="match status" value="1"/>
</dbReference>
<dbReference type="SUPFAM" id="SSF51395">
    <property type="entry name" value="FMN-linked oxidoreductases"/>
    <property type="match status" value="1"/>
</dbReference>
<evidence type="ECO:0000256" key="1">
    <source>
        <dbReference type="ARBA" id="ARBA00001917"/>
    </source>
</evidence>
<organism evidence="8 9">
    <name type="scientific">Streptomyces macrolidinus</name>
    <dbReference type="NCBI Taxonomy" id="2952607"/>
    <lineage>
        <taxon>Bacteria</taxon>
        <taxon>Bacillati</taxon>
        <taxon>Actinomycetota</taxon>
        <taxon>Actinomycetes</taxon>
        <taxon>Kitasatosporales</taxon>
        <taxon>Streptomycetaceae</taxon>
        <taxon>Streptomyces</taxon>
    </lineage>
</organism>
<dbReference type="Gene3D" id="3.40.640.10">
    <property type="entry name" value="Type I PLP-dependent aspartate aminotransferase-like (Major domain)"/>
    <property type="match status" value="1"/>
</dbReference>
<dbReference type="Pfam" id="PF00155">
    <property type="entry name" value="Aminotran_1_2"/>
    <property type="match status" value="1"/>
</dbReference>
<dbReference type="InterPro" id="IPR013785">
    <property type="entry name" value="Aldolase_TIM"/>
</dbReference>
<dbReference type="InterPro" id="IPR037396">
    <property type="entry name" value="FMN_HAD"/>
</dbReference>
<keyword evidence="4" id="KW-0560">Oxidoreductase</keyword>
<dbReference type="GO" id="GO:0008483">
    <property type="term" value="F:transaminase activity"/>
    <property type="evidence" value="ECO:0007669"/>
    <property type="project" value="UniProtKB-KW"/>
</dbReference>
<dbReference type="InterPro" id="IPR015424">
    <property type="entry name" value="PyrdxlP-dep_Trfase"/>
</dbReference>
<name>A0ABT0ZLE4_9ACTN</name>
<dbReference type="Proteomes" id="UP001523219">
    <property type="component" value="Unassembled WGS sequence"/>
</dbReference>